<organism evidence="4 5">
    <name type="scientific">Streptomyces acidiscabies</name>
    <dbReference type="NCBI Taxonomy" id="42234"/>
    <lineage>
        <taxon>Bacteria</taxon>
        <taxon>Bacillati</taxon>
        <taxon>Actinomycetota</taxon>
        <taxon>Actinomycetes</taxon>
        <taxon>Kitasatosporales</taxon>
        <taxon>Streptomycetaceae</taxon>
        <taxon>Streptomyces</taxon>
    </lineage>
</organism>
<evidence type="ECO:0000313" key="4">
    <source>
        <dbReference type="EMBL" id="KND23263.1"/>
    </source>
</evidence>
<dbReference type="InterPro" id="IPR029058">
    <property type="entry name" value="AB_hydrolase_fold"/>
</dbReference>
<evidence type="ECO:0000256" key="1">
    <source>
        <dbReference type="ARBA" id="ARBA00010088"/>
    </source>
</evidence>
<dbReference type="InterPro" id="IPR051601">
    <property type="entry name" value="Serine_prot/Carboxylest_S33"/>
</dbReference>
<evidence type="ECO:0000256" key="2">
    <source>
        <dbReference type="ARBA" id="ARBA00022801"/>
    </source>
</evidence>
<dbReference type="PATRIC" id="fig|42234.21.peg.9269"/>
<dbReference type="PANTHER" id="PTHR43248:SF2">
    <property type="entry name" value="PROLYL AMINOPEPTIDASE"/>
    <property type="match status" value="1"/>
</dbReference>
<reference evidence="5" key="1">
    <citation type="submission" date="2014-07" db="EMBL/GenBank/DDBJ databases">
        <title>Genome sequencing of plant-pathogenic Streptomyces species.</title>
        <authorList>
            <person name="Harrison J."/>
            <person name="Sapp M."/>
            <person name="Thwaites R."/>
            <person name="Studholme D.J."/>
        </authorList>
    </citation>
    <scope>NUCLEOTIDE SEQUENCE [LARGE SCALE GENOMIC DNA]</scope>
    <source>
        <strain evidence="5">NCPPB 4445</strain>
    </source>
</reference>
<dbReference type="PANTHER" id="PTHR43248">
    <property type="entry name" value="2-SUCCINYL-6-HYDROXY-2,4-CYCLOHEXADIENE-1-CARBOXYLATE SYNTHASE"/>
    <property type="match status" value="1"/>
</dbReference>
<feature type="domain" description="AB hydrolase-1" evidence="3">
    <location>
        <begin position="17"/>
        <end position="222"/>
    </location>
</feature>
<accession>A0A0L0JCB6</accession>
<dbReference type="Proteomes" id="UP000037151">
    <property type="component" value="Unassembled WGS sequence"/>
</dbReference>
<dbReference type="OrthoDB" id="8444301at2"/>
<name>A0A0L0JCB6_9ACTN</name>
<evidence type="ECO:0000313" key="5">
    <source>
        <dbReference type="Proteomes" id="UP000037151"/>
    </source>
</evidence>
<proteinExistence type="inferred from homology"/>
<dbReference type="GO" id="GO:0016787">
    <property type="term" value="F:hydrolase activity"/>
    <property type="evidence" value="ECO:0007669"/>
    <property type="project" value="UniProtKB-KW"/>
</dbReference>
<comment type="caution">
    <text evidence="4">The sequence shown here is derived from an EMBL/GenBank/DDBJ whole genome shotgun (WGS) entry which is preliminary data.</text>
</comment>
<dbReference type="Gene3D" id="3.40.50.1820">
    <property type="entry name" value="alpha/beta hydrolase"/>
    <property type="match status" value="1"/>
</dbReference>
<protein>
    <recommendedName>
        <fullName evidence="3">AB hydrolase-1 domain-containing protein</fullName>
    </recommendedName>
</protein>
<dbReference type="Pfam" id="PF12697">
    <property type="entry name" value="Abhydrolase_6"/>
    <property type="match status" value="1"/>
</dbReference>
<dbReference type="RefSeq" id="WP_050375824.1">
    <property type="nucleotide sequence ID" value="NZ_KQ257835.1"/>
</dbReference>
<dbReference type="EMBL" id="JPPY01000263">
    <property type="protein sequence ID" value="KND23263.1"/>
    <property type="molecule type" value="Genomic_DNA"/>
</dbReference>
<gene>
    <name evidence="4" type="ORF">IQ63_45130</name>
</gene>
<sequence length="230" mass="25004">MKLHTQEWGTGPRTAALIHGIMSDHRTWHRVGPALAAKSYRVIAVDLRGHGASPRGPYSAESWADDLTETLPHNLDLAIGHSLGGMALALAVERLTPARAVYVDPAWALHHGRTVDPAVYTDLKHATRASLSTRNPDWTTTDLDIELATLAAWDPDTTRAVFGPNALDRTPTHPIVPSLVLTADPSPLVSPALATRLKEQGFEVRPVTGTGHTIHRDNHDAFMKSLDGWI</sequence>
<comment type="similarity">
    <text evidence="1">Belongs to the peptidase S33 family.</text>
</comment>
<dbReference type="SUPFAM" id="SSF53474">
    <property type="entry name" value="alpha/beta-Hydrolases"/>
    <property type="match status" value="1"/>
</dbReference>
<dbReference type="AlphaFoldDB" id="A0A0L0JCB6"/>
<keyword evidence="2" id="KW-0378">Hydrolase</keyword>
<evidence type="ECO:0000259" key="3">
    <source>
        <dbReference type="Pfam" id="PF12697"/>
    </source>
</evidence>
<dbReference type="InterPro" id="IPR000073">
    <property type="entry name" value="AB_hydrolase_1"/>
</dbReference>